<evidence type="ECO:0000256" key="3">
    <source>
        <dbReference type="ARBA" id="ARBA00023098"/>
    </source>
</evidence>
<proteinExistence type="inferred from homology"/>
<protein>
    <recommendedName>
        <fullName evidence="2">enoyl-CoA hydratase</fullName>
        <ecNumber evidence="2">4.2.1.17</ecNumber>
    </recommendedName>
</protein>
<dbReference type="Proteomes" id="UP000092482">
    <property type="component" value="Chromosome"/>
</dbReference>
<reference evidence="8 9" key="1">
    <citation type="submission" date="2016-03" db="EMBL/GenBank/DDBJ databases">
        <title>Shallow-sea hydrothermal system.</title>
        <authorList>
            <person name="Tang K."/>
        </authorList>
    </citation>
    <scope>NUCLEOTIDE SEQUENCE [LARGE SCALE GENOMIC DNA]</scope>
    <source>
        <strain evidence="8 9">JLT9</strain>
    </source>
</reference>
<dbReference type="InterPro" id="IPR014748">
    <property type="entry name" value="Enoyl-CoA_hydra_C"/>
</dbReference>
<dbReference type="PROSITE" id="PS00166">
    <property type="entry name" value="ENOYL_COA_HYDRATASE"/>
    <property type="match status" value="1"/>
</dbReference>
<dbReference type="CDD" id="cd06558">
    <property type="entry name" value="crotonase-like"/>
    <property type="match status" value="1"/>
</dbReference>
<evidence type="ECO:0000256" key="7">
    <source>
        <dbReference type="RuleBase" id="RU003707"/>
    </source>
</evidence>
<dbReference type="Gene3D" id="3.90.226.10">
    <property type="entry name" value="2-enoyl-CoA Hydratase, Chain A, domain 1"/>
    <property type="match status" value="1"/>
</dbReference>
<dbReference type="OrthoDB" id="8452484at2"/>
<dbReference type="STRING" id="1758689.SGUI_1218"/>
<dbReference type="RefSeq" id="WP_066637633.1">
    <property type="nucleotide sequence ID" value="NZ_CP014989.1"/>
</dbReference>
<evidence type="ECO:0000256" key="6">
    <source>
        <dbReference type="ARBA" id="ARBA00023717"/>
    </source>
</evidence>
<comment type="catalytic activity">
    <reaction evidence="5">
        <text>a (3S)-3-hydroxyacyl-CoA = a (2E)-enoyl-CoA + H2O</text>
        <dbReference type="Rhea" id="RHEA:16105"/>
        <dbReference type="ChEBI" id="CHEBI:15377"/>
        <dbReference type="ChEBI" id="CHEBI:57318"/>
        <dbReference type="ChEBI" id="CHEBI:58856"/>
        <dbReference type="EC" id="4.2.1.17"/>
    </reaction>
</comment>
<evidence type="ECO:0000313" key="8">
    <source>
        <dbReference type="EMBL" id="ANS78614.1"/>
    </source>
</evidence>
<accession>A0A1B1NB37</accession>
<comment type="catalytic activity">
    <reaction evidence="6">
        <text>a 4-saturated-(3S)-3-hydroxyacyl-CoA = a (3E)-enoyl-CoA + H2O</text>
        <dbReference type="Rhea" id="RHEA:20724"/>
        <dbReference type="ChEBI" id="CHEBI:15377"/>
        <dbReference type="ChEBI" id="CHEBI:58521"/>
        <dbReference type="ChEBI" id="CHEBI:137480"/>
        <dbReference type="EC" id="4.2.1.17"/>
    </reaction>
</comment>
<dbReference type="AlphaFoldDB" id="A0A1B1NB37"/>
<organism evidence="8 9">
    <name type="scientific">Serinicoccus hydrothermalis</name>
    <dbReference type="NCBI Taxonomy" id="1758689"/>
    <lineage>
        <taxon>Bacteria</taxon>
        <taxon>Bacillati</taxon>
        <taxon>Actinomycetota</taxon>
        <taxon>Actinomycetes</taxon>
        <taxon>Micrococcales</taxon>
        <taxon>Ornithinimicrobiaceae</taxon>
        <taxon>Serinicoccus</taxon>
    </lineage>
</organism>
<keyword evidence="3" id="KW-0443">Lipid metabolism</keyword>
<evidence type="ECO:0000256" key="1">
    <source>
        <dbReference type="ARBA" id="ARBA00005254"/>
    </source>
</evidence>
<dbReference type="EC" id="4.2.1.17" evidence="2"/>
<dbReference type="Gene3D" id="1.10.12.10">
    <property type="entry name" value="Lyase 2-enoyl-coa Hydratase, Chain A, domain 2"/>
    <property type="match status" value="1"/>
</dbReference>
<dbReference type="KEGG" id="serj:SGUI_1218"/>
<dbReference type="GO" id="GO:0006635">
    <property type="term" value="P:fatty acid beta-oxidation"/>
    <property type="evidence" value="ECO:0007669"/>
    <property type="project" value="TreeGrafter"/>
</dbReference>
<evidence type="ECO:0000256" key="5">
    <source>
        <dbReference type="ARBA" id="ARBA00023709"/>
    </source>
</evidence>
<gene>
    <name evidence="8" type="ORF">SGUI_1218</name>
</gene>
<dbReference type="FunFam" id="3.90.226.10:FF:000009">
    <property type="entry name" value="Carnitinyl-CoA dehydratase"/>
    <property type="match status" value="1"/>
</dbReference>
<evidence type="ECO:0000256" key="4">
    <source>
        <dbReference type="ARBA" id="ARBA00023239"/>
    </source>
</evidence>
<evidence type="ECO:0000313" key="9">
    <source>
        <dbReference type="Proteomes" id="UP000092482"/>
    </source>
</evidence>
<dbReference type="InterPro" id="IPR029045">
    <property type="entry name" value="ClpP/crotonase-like_dom_sf"/>
</dbReference>
<keyword evidence="9" id="KW-1185">Reference proteome</keyword>
<dbReference type="InterPro" id="IPR001753">
    <property type="entry name" value="Enoyl-CoA_hydra/iso"/>
</dbReference>
<sequence length="266" mass="27925">MSRTVPTASDLVRVEVEDGIATIRVDRPKMNPLSIEVQDALGEAAGIVADDDEVGAVVLYGGEKVFAAGADIKEMQDMSYADMVRRAPVIQECFSAVARIPKPVVAAIEGYALGAGNELALCADFRVAASDAKLGQPEILLGVVPGAGGSQRLARLVGPARAKDLVFSGRMVDADEALAMGLVDRVAEPGQAYQVAREMVSRYVGGPTLALRAAKEAIDRGLDGDLETGLAIEAMQFAGVFATEDRKIGMTSFVEEGPGKARFTGR</sequence>
<keyword evidence="4 8" id="KW-0456">Lyase</keyword>
<name>A0A1B1NB37_9MICO</name>
<dbReference type="EMBL" id="CP014989">
    <property type="protein sequence ID" value="ANS78614.1"/>
    <property type="molecule type" value="Genomic_DNA"/>
</dbReference>
<dbReference type="SUPFAM" id="SSF52096">
    <property type="entry name" value="ClpP/crotonase"/>
    <property type="match status" value="1"/>
</dbReference>
<dbReference type="PANTHER" id="PTHR11941">
    <property type="entry name" value="ENOYL-COA HYDRATASE-RELATED"/>
    <property type="match status" value="1"/>
</dbReference>
<dbReference type="InterPro" id="IPR018376">
    <property type="entry name" value="Enoyl-CoA_hyd/isom_CS"/>
</dbReference>
<dbReference type="GO" id="GO:0018812">
    <property type="term" value="F:3-hydroxyacyl-CoA dehydratase activity"/>
    <property type="evidence" value="ECO:0007669"/>
    <property type="project" value="RHEA"/>
</dbReference>
<dbReference type="FunFam" id="1.10.12.10:FF:000001">
    <property type="entry name" value="Probable enoyl-CoA hydratase, mitochondrial"/>
    <property type="match status" value="1"/>
</dbReference>
<dbReference type="PATRIC" id="fig|1758689.4.peg.1259"/>
<dbReference type="PANTHER" id="PTHR11941:SF169">
    <property type="entry name" value="(7AS)-7A-METHYL-1,5-DIOXO-2,3,5,6,7,7A-HEXAHYDRO-1H-INDENE-CARBOXYL-COA HYDROLASE"/>
    <property type="match status" value="1"/>
</dbReference>
<evidence type="ECO:0000256" key="2">
    <source>
        <dbReference type="ARBA" id="ARBA00012076"/>
    </source>
</evidence>
<dbReference type="Pfam" id="PF00378">
    <property type="entry name" value="ECH_1"/>
    <property type="match status" value="1"/>
</dbReference>
<comment type="similarity">
    <text evidence="1 7">Belongs to the enoyl-CoA hydratase/isomerase family.</text>
</comment>